<protein>
    <submittedName>
        <fullName evidence="4">Acyltransferase family protein</fullName>
        <ecNumber evidence="4">2.3.1.-</ecNumber>
    </submittedName>
</protein>
<feature type="transmembrane region" description="Helical" evidence="1">
    <location>
        <begin position="365"/>
        <end position="387"/>
    </location>
</feature>
<dbReference type="Pfam" id="PF01757">
    <property type="entry name" value="Acyl_transf_3"/>
    <property type="match status" value="1"/>
</dbReference>
<feature type="transmembrane region" description="Helical" evidence="1">
    <location>
        <begin position="423"/>
        <end position="442"/>
    </location>
</feature>
<dbReference type="PANTHER" id="PTHR23028:SF53">
    <property type="entry name" value="ACYL_TRANSF_3 DOMAIN-CONTAINING PROTEIN"/>
    <property type="match status" value="1"/>
</dbReference>
<keyword evidence="4" id="KW-0012">Acyltransferase</keyword>
<feature type="transmembrane region" description="Helical" evidence="1">
    <location>
        <begin position="210"/>
        <end position="231"/>
    </location>
</feature>
<evidence type="ECO:0000313" key="4">
    <source>
        <dbReference type="EMBL" id="MFC0581926.1"/>
    </source>
</evidence>
<feature type="transmembrane region" description="Helical" evidence="1">
    <location>
        <begin position="51"/>
        <end position="69"/>
    </location>
</feature>
<dbReference type="Proteomes" id="UP001589862">
    <property type="component" value="Unassembled WGS sequence"/>
</dbReference>
<accession>A0ABV6P9Y5</accession>
<sequence>MSYRIPQAADAPKRGPQPQAKKAFFPEYAGLRALAVLLVAVYHIWFNRVSGGVDVFLMLSAFFLTGTIARRLENGQRFKVLDYWKKVSLRIVPATVFLVLVVVVGSAFLLPGNRFEGILAQAKATVFFGQNFELAGEQVDYYATSSAMASPLQHFWSLSIQGQFYLLWPLLLLGIFFLGSYLLRLASARGWLTWLGIHETDGPAPWTRRVLAGGLAVVAAVSFSYALVAIGQDPQAAYFSSGARVWEFALGGLLALSLPWLSTKLAGHARVRVILGWLGAAALLSAGFLLANAHFPGAASLLPLGAAAAIMLSGDTGSKYGFDRLLRTGVLQFLAKHAYALYLWHWPILILMQRSGTPMTVAKGAAVLVVSIVLAVATTNWVINPLAQERQLRLPRRAPKTKTVKEAAAASTGPKWSLQLRPLLVPVSAIALTLGVVVGFTANVNATKEQAAAQTPTDNPGAESLKDGFVFEGSPAALTVPLSSQLDEQWAEQKQRCPEELGADDPALVNCYLYGEEDPAKATKTIVAVGDSHLEQWMTALDPIADEAGWQVIRLHRPACRFTLPGQRTYLDRDAQDQMGCDQFRQAASNYILNTEPDAVYALGSITWKPDPVSGEYEPETVVPGFEEAIQPFLDAGIDVVAQRDTPRSARNLAECVDVYSAGDPRCAIDPAEAMADTNPLEDLTPVRQTRGRIDTFEMTDMLCPSSKHVPDCPPVIGNVRVYLDQHHLTRDYVATTTDEFEKRFRSALD</sequence>
<gene>
    <name evidence="4" type="ORF">ACFFFR_05960</name>
</gene>
<dbReference type="InterPro" id="IPR043968">
    <property type="entry name" value="SGNH"/>
</dbReference>
<feature type="domain" description="SGNH" evidence="3">
    <location>
        <begin position="510"/>
        <end position="742"/>
    </location>
</feature>
<keyword evidence="5" id="KW-1185">Reference proteome</keyword>
<evidence type="ECO:0000256" key="1">
    <source>
        <dbReference type="SAM" id="Phobius"/>
    </source>
</evidence>
<feature type="transmembrane region" description="Helical" evidence="1">
    <location>
        <begin position="243"/>
        <end position="261"/>
    </location>
</feature>
<feature type="transmembrane region" description="Helical" evidence="1">
    <location>
        <begin position="325"/>
        <end position="345"/>
    </location>
</feature>
<dbReference type="EMBL" id="JBHLUB010000027">
    <property type="protein sequence ID" value="MFC0581926.1"/>
    <property type="molecule type" value="Genomic_DNA"/>
</dbReference>
<reference evidence="4 5" key="1">
    <citation type="submission" date="2024-09" db="EMBL/GenBank/DDBJ databases">
        <authorList>
            <person name="Sun Q."/>
            <person name="Mori K."/>
        </authorList>
    </citation>
    <scope>NUCLEOTIDE SEQUENCE [LARGE SCALE GENOMIC DNA]</scope>
    <source>
        <strain evidence="4 5">NCAIM B.02604</strain>
    </source>
</reference>
<dbReference type="GO" id="GO:0016746">
    <property type="term" value="F:acyltransferase activity"/>
    <property type="evidence" value="ECO:0007669"/>
    <property type="project" value="UniProtKB-KW"/>
</dbReference>
<comment type="caution">
    <text evidence="4">The sequence shown here is derived from an EMBL/GenBank/DDBJ whole genome shotgun (WGS) entry which is preliminary data.</text>
</comment>
<keyword evidence="1" id="KW-1133">Transmembrane helix</keyword>
<keyword evidence="1" id="KW-0812">Transmembrane</keyword>
<feature type="transmembrane region" description="Helical" evidence="1">
    <location>
        <begin position="273"/>
        <end position="291"/>
    </location>
</feature>
<proteinExistence type="predicted"/>
<evidence type="ECO:0000259" key="2">
    <source>
        <dbReference type="Pfam" id="PF01757"/>
    </source>
</evidence>
<dbReference type="InterPro" id="IPR002656">
    <property type="entry name" value="Acyl_transf_3_dom"/>
</dbReference>
<dbReference type="InterPro" id="IPR050879">
    <property type="entry name" value="Acyltransferase_3"/>
</dbReference>
<feature type="domain" description="Acyltransferase 3" evidence="2">
    <location>
        <begin position="30"/>
        <end position="378"/>
    </location>
</feature>
<keyword evidence="1" id="KW-0472">Membrane</keyword>
<feature type="transmembrane region" description="Helical" evidence="1">
    <location>
        <begin position="89"/>
        <end position="110"/>
    </location>
</feature>
<dbReference type="EC" id="2.3.1.-" evidence="4"/>
<organism evidence="4 5">
    <name type="scientific">Micrococcoides hystricis</name>
    <dbReference type="NCBI Taxonomy" id="1572761"/>
    <lineage>
        <taxon>Bacteria</taxon>
        <taxon>Bacillati</taxon>
        <taxon>Actinomycetota</taxon>
        <taxon>Actinomycetes</taxon>
        <taxon>Micrococcales</taxon>
        <taxon>Micrococcaceae</taxon>
        <taxon>Micrococcoides</taxon>
    </lineage>
</organism>
<evidence type="ECO:0000313" key="5">
    <source>
        <dbReference type="Proteomes" id="UP001589862"/>
    </source>
</evidence>
<evidence type="ECO:0000259" key="3">
    <source>
        <dbReference type="Pfam" id="PF19040"/>
    </source>
</evidence>
<feature type="transmembrane region" description="Helical" evidence="1">
    <location>
        <begin position="165"/>
        <end position="183"/>
    </location>
</feature>
<dbReference type="Pfam" id="PF19040">
    <property type="entry name" value="SGNH"/>
    <property type="match status" value="1"/>
</dbReference>
<name>A0ABV6P9Y5_9MICC</name>
<keyword evidence="4" id="KW-0808">Transferase</keyword>
<feature type="transmembrane region" description="Helical" evidence="1">
    <location>
        <begin position="23"/>
        <end position="45"/>
    </location>
</feature>
<dbReference type="PANTHER" id="PTHR23028">
    <property type="entry name" value="ACETYLTRANSFERASE"/>
    <property type="match status" value="1"/>
</dbReference>
<dbReference type="RefSeq" id="WP_377458699.1">
    <property type="nucleotide sequence ID" value="NZ_JBHLUB010000027.1"/>
</dbReference>